<dbReference type="InterPro" id="IPR013783">
    <property type="entry name" value="Ig-like_fold"/>
</dbReference>
<reference evidence="5 6" key="1">
    <citation type="journal article" date="2023" name="Sci. Data">
        <title>Genome assembly of the Korean intertidal mud-creeper Batillaria attramentaria.</title>
        <authorList>
            <person name="Patra A.K."/>
            <person name="Ho P.T."/>
            <person name="Jun S."/>
            <person name="Lee S.J."/>
            <person name="Kim Y."/>
            <person name="Won Y.J."/>
        </authorList>
    </citation>
    <scope>NUCLEOTIDE SEQUENCE [LARGE SCALE GENOMIC DNA]</scope>
    <source>
        <strain evidence="5">Wonlab-2016</strain>
    </source>
</reference>
<comment type="caution">
    <text evidence="5">The sequence shown here is derived from an EMBL/GenBank/DDBJ whole genome shotgun (WGS) entry which is preliminary data.</text>
</comment>
<accession>A0ABD0KLE1</accession>
<dbReference type="EMBL" id="JACVVK020000162">
    <property type="protein sequence ID" value="KAK7487630.1"/>
    <property type="molecule type" value="Genomic_DNA"/>
</dbReference>
<dbReference type="PANTHER" id="PTHR44170">
    <property type="entry name" value="PROTEIN SIDEKICK"/>
    <property type="match status" value="1"/>
</dbReference>
<dbReference type="PROSITE" id="PS50835">
    <property type="entry name" value="IG_LIKE"/>
    <property type="match status" value="1"/>
</dbReference>
<name>A0ABD0KLE1_9CAEN</name>
<feature type="chain" id="PRO_5044856455" description="Ig-like domain-containing protein" evidence="3">
    <location>
        <begin position="34"/>
        <end position="205"/>
    </location>
</feature>
<proteinExistence type="predicted"/>
<feature type="domain" description="Ig-like" evidence="4">
    <location>
        <begin position="37"/>
        <end position="128"/>
    </location>
</feature>
<evidence type="ECO:0000256" key="1">
    <source>
        <dbReference type="ARBA" id="ARBA00022737"/>
    </source>
</evidence>
<keyword evidence="3" id="KW-0732">Signal</keyword>
<evidence type="ECO:0000313" key="5">
    <source>
        <dbReference type="EMBL" id="KAK7487630.1"/>
    </source>
</evidence>
<keyword evidence="6" id="KW-1185">Reference proteome</keyword>
<dbReference type="InterPro" id="IPR007110">
    <property type="entry name" value="Ig-like_dom"/>
</dbReference>
<gene>
    <name evidence="5" type="ORF">BaRGS_00021180</name>
</gene>
<dbReference type="Gene3D" id="2.60.40.10">
    <property type="entry name" value="Immunoglobulins"/>
    <property type="match status" value="1"/>
</dbReference>
<dbReference type="InterPro" id="IPR003599">
    <property type="entry name" value="Ig_sub"/>
</dbReference>
<dbReference type="AlphaFoldDB" id="A0ABD0KLE1"/>
<evidence type="ECO:0000259" key="4">
    <source>
        <dbReference type="PROSITE" id="PS50835"/>
    </source>
</evidence>
<dbReference type="PANTHER" id="PTHR44170:SF54">
    <property type="entry name" value="FI24025P1"/>
    <property type="match status" value="1"/>
</dbReference>
<keyword evidence="1" id="KW-0677">Repeat</keyword>
<sequence>MRGGGCRRSLSCTEVCLLLLVLCTLTGPHLAKAGVIPTFLQEPESQTVTHHQPVTLRCAAQPQTAQIGWLFNGKRLVVGAHRGLRVEGSNLHFTHFSHGEQDGGNDGEYRCTATTDVGTVVSRPAVLSRPVLRSFPPSSDVTITAPEGGYATLPCTAPYSQPPARVEVQTPDGRLLDSSQVLIMPNDTEQINGEHLVRKENAAWQ</sequence>
<dbReference type="SMART" id="SM00409">
    <property type="entry name" value="IG"/>
    <property type="match status" value="1"/>
</dbReference>
<dbReference type="Pfam" id="PF13927">
    <property type="entry name" value="Ig_3"/>
    <property type="match status" value="1"/>
</dbReference>
<evidence type="ECO:0000256" key="3">
    <source>
        <dbReference type="SAM" id="SignalP"/>
    </source>
</evidence>
<dbReference type="SUPFAM" id="SSF48726">
    <property type="entry name" value="Immunoglobulin"/>
    <property type="match status" value="1"/>
</dbReference>
<evidence type="ECO:0000313" key="6">
    <source>
        <dbReference type="Proteomes" id="UP001519460"/>
    </source>
</evidence>
<feature type="signal peptide" evidence="3">
    <location>
        <begin position="1"/>
        <end position="33"/>
    </location>
</feature>
<organism evidence="5 6">
    <name type="scientific">Batillaria attramentaria</name>
    <dbReference type="NCBI Taxonomy" id="370345"/>
    <lineage>
        <taxon>Eukaryota</taxon>
        <taxon>Metazoa</taxon>
        <taxon>Spiralia</taxon>
        <taxon>Lophotrochozoa</taxon>
        <taxon>Mollusca</taxon>
        <taxon>Gastropoda</taxon>
        <taxon>Caenogastropoda</taxon>
        <taxon>Sorbeoconcha</taxon>
        <taxon>Cerithioidea</taxon>
        <taxon>Batillariidae</taxon>
        <taxon>Batillaria</taxon>
    </lineage>
</organism>
<evidence type="ECO:0000256" key="2">
    <source>
        <dbReference type="ARBA" id="ARBA00023157"/>
    </source>
</evidence>
<dbReference type="Proteomes" id="UP001519460">
    <property type="component" value="Unassembled WGS sequence"/>
</dbReference>
<keyword evidence="2" id="KW-1015">Disulfide bond</keyword>
<protein>
    <recommendedName>
        <fullName evidence="4">Ig-like domain-containing protein</fullName>
    </recommendedName>
</protein>
<dbReference type="InterPro" id="IPR036179">
    <property type="entry name" value="Ig-like_dom_sf"/>
</dbReference>